<feature type="compositionally biased region" description="Acidic residues" evidence="3">
    <location>
        <begin position="34"/>
        <end position="48"/>
    </location>
</feature>
<dbReference type="RefSeq" id="XP_005732534.2">
    <property type="nucleotide sequence ID" value="XM_005732477.2"/>
</dbReference>
<keyword evidence="1" id="KW-0433">Leucine-rich repeat</keyword>
<dbReference type="Proteomes" id="UP000695023">
    <property type="component" value="Unplaced"/>
</dbReference>
<dbReference type="SMART" id="SM00369">
    <property type="entry name" value="LRR_TYP"/>
    <property type="match status" value="11"/>
</dbReference>
<evidence type="ECO:0000313" key="4">
    <source>
        <dbReference type="Proteomes" id="UP000695023"/>
    </source>
</evidence>
<evidence type="ECO:0000256" key="3">
    <source>
        <dbReference type="SAM" id="MobiDB-lite"/>
    </source>
</evidence>
<dbReference type="InterPro" id="IPR043184">
    <property type="entry name" value="ECM2"/>
</dbReference>
<dbReference type="PANTHER" id="PTHR46544:SF2">
    <property type="entry name" value="EXTRACELLULAR MATRIX PROTEIN 2-RELATED"/>
    <property type="match status" value="1"/>
</dbReference>
<dbReference type="SMART" id="SM00364">
    <property type="entry name" value="LRR_BAC"/>
    <property type="match status" value="7"/>
</dbReference>
<feature type="region of interest" description="Disordered" evidence="3">
    <location>
        <begin position="1"/>
        <end position="60"/>
    </location>
</feature>
<keyword evidence="4" id="KW-1185">Reference proteome</keyword>
<dbReference type="GO" id="GO:0010811">
    <property type="term" value="P:positive regulation of cell-substrate adhesion"/>
    <property type="evidence" value="ECO:0007669"/>
    <property type="project" value="TreeGrafter"/>
</dbReference>
<dbReference type="InterPro" id="IPR003591">
    <property type="entry name" value="Leu-rich_rpt_typical-subtyp"/>
</dbReference>
<dbReference type="GeneID" id="102197946"/>
<accession>A0A9Y3R3K2</accession>
<dbReference type="AlphaFoldDB" id="A0A9Y3R3K2"/>
<sequence>MEVSAEISELEIAPVPSPRIDAGVTVSGAHTAEEAEEEEEEEAEEEPTESPSNQTETCQSTEREISCRGIGITHLPSFQNLEATKVDLAENNIRIITARAFSGLLNLDMLDLSRNILDDESFSQNPLSNLTSLRKLDLDDNRITVIPTLPSSLEELKIKNNKLSGLTPHCFKGLLNLLKLELGGNALHKASVSPPAFRPLQRLLDLQLSNNHFRSLPLNLPPSLQTLQMNENLIEELTEEALRGCIHLRVLELRHNRLHEQDIATHAWTRLKSLEALDLSHNLFTSVPLNLPRPLRNLTLQHNSISHIPAFTFRHLRPGLRSLCLSHNDLSNDAIEQFSFVGSYRSLSELLLDHNRLGEVPRCIRQFKNLQVLRLSNNQIRLVRQWSVCHPRNSGSLASVHLENNLLEVEKIPPNAFSCLTDPQGLVLHPQQWSD</sequence>
<dbReference type="GO" id="GO:0030198">
    <property type="term" value="P:extracellular matrix organization"/>
    <property type="evidence" value="ECO:0007669"/>
    <property type="project" value="TreeGrafter"/>
</dbReference>
<dbReference type="InterPro" id="IPR001611">
    <property type="entry name" value="Leu-rich_rpt"/>
</dbReference>
<evidence type="ECO:0000256" key="2">
    <source>
        <dbReference type="ARBA" id="ARBA00022737"/>
    </source>
</evidence>
<keyword evidence="2" id="KW-0677">Repeat</keyword>
<dbReference type="PROSITE" id="PS51450">
    <property type="entry name" value="LRR"/>
    <property type="match status" value="2"/>
</dbReference>
<dbReference type="GO" id="GO:0031012">
    <property type="term" value="C:extracellular matrix"/>
    <property type="evidence" value="ECO:0007669"/>
    <property type="project" value="TreeGrafter"/>
</dbReference>
<name>A0A9Y3R3K2_9CICH</name>
<reference evidence="5" key="1">
    <citation type="submission" date="2025-08" db="UniProtKB">
        <authorList>
            <consortium name="RefSeq"/>
        </authorList>
    </citation>
    <scope>IDENTIFICATION</scope>
</reference>
<organism evidence="4 5">
    <name type="scientific">Pundamilia nyererei</name>
    <dbReference type="NCBI Taxonomy" id="303518"/>
    <lineage>
        <taxon>Eukaryota</taxon>
        <taxon>Metazoa</taxon>
        <taxon>Chordata</taxon>
        <taxon>Craniata</taxon>
        <taxon>Vertebrata</taxon>
        <taxon>Euteleostomi</taxon>
        <taxon>Actinopterygii</taxon>
        <taxon>Neopterygii</taxon>
        <taxon>Teleostei</taxon>
        <taxon>Neoteleostei</taxon>
        <taxon>Acanthomorphata</taxon>
        <taxon>Ovalentaria</taxon>
        <taxon>Cichlomorphae</taxon>
        <taxon>Cichliformes</taxon>
        <taxon>Cichlidae</taxon>
        <taxon>African cichlids</taxon>
        <taxon>Pseudocrenilabrinae</taxon>
        <taxon>Haplochromini</taxon>
        <taxon>Pundamilia</taxon>
    </lineage>
</organism>
<dbReference type="Gene3D" id="3.80.10.10">
    <property type="entry name" value="Ribonuclease Inhibitor"/>
    <property type="match status" value="4"/>
</dbReference>
<evidence type="ECO:0000256" key="1">
    <source>
        <dbReference type="ARBA" id="ARBA00022614"/>
    </source>
</evidence>
<evidence type="ECO:0000313" key="5">
    <source>
        <dbReference type="RefSeq" id="XP_005732534.2"/>
    </source>
</evidence>
<feature type="compositionally biased region" description="Polar residues" evidence="3">
    <location>
        <begin position="49"/>
        <end position="60"/>
    </location>
</feature>
<dbReference type="InterPro" id="IPR032675">
    <property type="entry name" value="LRR_dom_sf"/>
</dbReference>
<dbReference type="GO" id="GO:0008201">
    <property type="term" value="F:heparin binding"/>
    <property type="evidence" value="ECO:0007669"/>
    <property type="project" value="TreeGrafter"/>
</dbReference>
<gene>
    <name evidence="5" type="primary">LOC102197946</name>
</gene>
<dbReference type="GO" id="GO:0070052">
    <property type="term" value="F:collagen V binding"/>
    <property type="evidence" value="ECO:0007669"/>
    <property type="project" value="TreeGrafter"/>
</dbReference>
<dbReference type="Pfam" id="PF13855">
    <property type="entry name" value="LRR_8"/>
    <property type="match status" value="4"/>
</dbReference>
<proteinExistence type="predicted"/>
<dbReference type="PANTHER" id="PTHR46544">
    <property type="entry name" value="EXTRACELLULAR MATRIX PROTEIN 2-RELATED"/>
    <property type="match status" value="1"/>
</dbReference>
<dbReference type="SUPFAM" id="SSF52058">
    <property type="entry name" value="L domain-like"/>
    <property type="match status" value="2"/>
</dbReference>
<protein>
    <submittedName>
        <fullName evidence="5">Extracellular matrix protein 2</fullName>
    </submittedName>
</protein>